<dbReference type="InterPro" id="IPR044097">
    <property type="entry name" value="Bds1/SdsA1_MBL-fold"/>
</dbReference>
<dbReference type="InterPro" id="IPR036527">
    <property type="entry name" value="SCP2_sterol-bd_dom_sf"/>
</dbReference>
<sequence>MLEPRSFERDSSRTVTGPRGQVGHEEHLAHSDRLVRALHHVGTDAWCLVGNGLSNQTFVRGPEGIIAIDSGESVEEMRAAIAALRTVTREPIVAVLYTHFHYVQGTRAVIDERGGADLPIWGHTRLEGNLLRAATEVAPAYARGLIEQFALQLPLDGPDGLVNVGLGLAYRLGEHAPFTLGHVPPTETFDGPTVIRVAGLDVHVQPAPSDADDSVTFWFPALGLAVHNIVWPALFNIFAIRGEEYRDPRVLLRGLDHLRSLGAHHLIATHGPPMRGADEITERVTLYRDSIQFVWDQTVRWTNRGASSEELAHRVVMPDVYQDDWMTTELYGVVEHHTRQVRSGLFGFFDGDPQHLFPHAPDARADRFIDAMGGVDAVRDRCRGALVNDLRWALELAGLLAKRTDADNDDRTLLAAALRLVAQRSTSANIRNWCLTRALAADGAIDTSRLDQHRFQRQQVLRWPTELAVHVLRVLLDPDRAEGIDLHVAVELDGERAGLHFRHHIAATSNGDGAHVTLRCSKAMWAALLAGGADVSLSSLLATGSVVCEPADCRDQVVRAFACLDHPSFTTDAL</sequence>
<evidence type="ECO:0000256" key="1">
    <source>
        <dbReference type="SAM" id="MobiDB-lite"/>
    </source>
</evidence>
<dbReference type="Pfam" id="PF14863">
    <property type="entry name" value="Alkyl_sulf_dimr"/>
    <property type="match status" value="1"/>
</dbReference>
<dbReference type="GO" id="GO:0018741">
    <property type="term" value="F:linear primary-alkylsulfatase activity"/>
    <property type="evidence" value="ECO:0007669"/>
    <property type="project" value="InterPro"/>
</dbReference>
<dbReference type="InterPro" id="IPR001279">
    <property type="entry name" value="Metallo-B-lactamas"/>
</dbReference>
<dbReference type="Gene3D" id="1.25.40.880">
    <property type="entry name" value="Alkyl sulfatase, dimerisation domain"/>
    <property type="match status" value="1"/>
</dbReference>
<dbReference type="PANTHER" id="PTHR43223">
    <property type="entry name" value="ALKYL/ARYL-SULFATASE"/>
    <property type="match status" value="1"/>
</dbReference>
<evidence type="ECO:0000313" key="6">
    <source>
        <dbReference type="EMBL" id="CAB4813781.1"/>
    </source>
</evidence>
<evidence type="ECO:0000313" key="4">
    <source>
        <dbReference type="EMBL" id="CAB4364858.1"/>
    </source>
</evidence>
<evidence type="ECO:0000259" key="2">
    <source>
        <dbReference type="Pfam" id="PF00753"/>
    </source>
</evidence>
<dbReference type="Pfam" id="PF00753">
    <property type="entry name" value="Lactamase_B"/>
    <property type="match status" value="1"/>
</dbReference>
<dbReference type="EMBL" id="CAFAAV010000054">
    <property type="protein sequence ID" value="CAB4813781.1"/>
    <property type="molecule type" value="Genomic_DNA"/>
</dbReference>
<feature type="domain" description="Metallo-beta-lactamase" evidence="2">
    <location>
        <begin position="50"/>
        <end position="102"/>
    </location>
</feature>
<dbReference type="InterPro" id="IPR038536">
    <property type="entry name" value="Alkyl/aryl-sulf_dimr_sf"/>
</dbReference>
<gene>
    <name evidence="5" type="ORF">UFOPK2656_02399</name>
    <name evidence="6" type="ORF">UFOPK3099_00917</name>
    <name evidence="7" type="ORF">UFOPK3267_01445</name>
    <name evidence="8" type="ORF">UFOPK3651_02619</name>
    <name evidence="9" type="ORF">UFOPK3931_02943</name>
    <name evidence="4" type="ORF">UFOPK4189_02616</name>
</gene>
<accession>A0A6J7QH43</accession>
<feature type="region of interest" description="Disordered" evidence="1">
    <location>
        <begin position="1"/>
        <end position="25"/>
    </location>
</feature>
<dbReference type="AlphaFoldDB" id="A0A6J7QH43"/>
<dbReference type="Gene3D" id="3.30.1050.10">
    <property type="entry name" value="SCP2 sterol-binding domain"/>
    <property type="match status" value="1"/>
</dbReference>
<dbReference type="EMBL" id="CAESGF010000019">
    <property type="protein sequence ID" value="CAB4364858.1"/>
    <property type="molecule type" value="Genomic_DNA"/>
</dbReference>
<evidence type="ECO:0000259" key="3">
    <source>
        <dbReference type="Pfam" id="PF14863"/>
    </source>
</evidence>
<dbReference type="EMBL" id="CAFBMT010000018">
    <property type="protein sequence ID" value="CAB4947483.1"/>
    <property type="molecule type" value="Genomic_DNA"/>
</dbReference>
<organism evidence="9">
    <name type="scientific">freshwater metagenome</name>
    <dbReference type="NCBI Taxonomy" id="449393"/>
    <lineage>
        <taxon>unclassified sequences</taxon>
        <taxon>metagenomes</taxon>
        <taxon>ecological metagenomes</taxon>
    </lineage>
</organism>
<dbReference type="InterPro" id="IPR036866">
    <property type="entry name" value="RibonucZ/Hydroxyglut_hydro"/>
</dbReference>
<dbReference type="GO" id="GO:0046983">
    <property type="term" value="F:protein dimerization activity"/>
    <property type="evidence" value="ECO:0007669"/>
    <property type="project" value="InterPro"/>
</dbReference>
<dbReference type="GO" id="GO:0018909">
    <property type="term" value="P:dodecyl sulfate metabolic process"/>
    <property type="evidence" value="ECO:0007669"/>
    <property type="project" value="InterPro"/>
</dbReference>
<evidence type="ECO:0000313" key="7">
    <source>
        <dbReference type="EMBL" id="CAB4851211.1"/>
    </source>
</evidence>
<dbReference type="SUPFAM" id="SSF56281">
    <property type="entry name" value="Metallo-hydrolase/oxidoreductase"/>
    <property type="match status" value="1"/>
</dbReference>
<name>A0A6J7QH43_9ZZZZ</name>
<feature type="compositionally biased region" description="Basic and acidic residues" evidence="1">
    <location>
        <begin position="1"/>
        <end position="12"/>
    </location>
</feature>
<dbReference type="PANTHER" id="PTHR43223:SF2">
    <property type="entry name" value="METALLO-BETA-LACTAMASE DOMAIN-CONTAINING PROTEIN"/>
    <property type="match status" value="1"/>
</dbReference>
<evidence type="ECO:0000313" key="9">
    <source>
        <dbReference type="EMBL" id="CAB5013534.1"/>
    </source>
</evidence>
<dbReference type="EMBL" id="CAFBOL010000120">
    <property type="protein sequence ID" value="CAB5013534.1"/>
    <property type="molecule type" value="Genomic_DNA"/>
</dbReference>
<dbReference type="InterPro" id="IPR029228">
    <property type="entry name" value="Alkyl_sulf_dimr"/>
</dbReference>
<dbReference type="EMBL" id="CAEZYF010000017">
    <property type="protein sequence ID" value="CAB4734772.1"/>
    <property type="molecule type" value="Genomic_DNA"/>
</dbReference>
<feature type="domain" description="Alkyl sulfatase dimerisation" evidence="3">
    <location>
        <begin position="309"/>
        <end position="439"/>
    </location>
</feature>
<dbReference type="Gene3D" id="3.60.15.30">
    <property type="entry name" value="Metallo-beta-lactamase domain"/>
    <property type="match status" value="1"/>
</dbReference>
<dbReference type="InterPro" id="IPR052195">
    <property type="entry name" value="Bact_Alkyl/Aryl-Sulfatase"/>
</dbReference>
<evidence type="ECO:0000313" key="5">
    <source>
        <dbReference type="EMBL" id="CAB4734772.1"/>
    </source>
</evidence>
<proteinExistence type="predicted"/>
<reference evidence="9" key="1">
    <citation type="submission" date="2020-05" db="EMBL/GenBank/DDBJ databases">
        <authorList>
            <person name="Chiriac C."/>
            <person name="Salcher M."/>
            <person name="Ghai R."/>
            <person name="Kavagutti S V."/>
        </authorList>
    </citation>
    <scope>NUCLEOTIDE SEQUENCE</scope>
</reference>
<evidence type="ECO:0000313" key="8">
    <source>
        <dbReference type="EMBL" id="CAB4947483.1"/>
    </source>
</evidence>
<dbReference type="EMBL" id="CAFBIY010000074">
    <property type="protein sequence ID" value="CAB4851211.1"/>
    <property type="molecule type" value="Genomic_DNA"/>
</dbReference>
<dbReference type="CDD" id="cd07710">
    <property type="entry name" value="arylsulfatase_Sdsa1-like_MBL-fold"/>
    <property type="match status" value="1"/>
</dbReference>
<protein>
    <submittedName>
        <fullName evidence="9">Unannotated protein</fullName>
    </submittedName>
</protein>